<feature type="domain" description="Thioredoxin-like fold" evidence="8">
    <location>
        <begin position="359"/>
        <end position="448"/>
    </location>
</feature>
<dbReference type="AlphaFoldDB" id="A0A8J5H8Q8"/>
<comment type="catalytic activity">
    <reaction evidence="5">
        <text>[protein]-dithiol + NAD(+) = [protein]-disulfide + NADH + H(+)</text>
        <dbReference type="Rhea" id="RHEA:18749"/>
        <dbReference type="Rhea" id="RHEA-COMP:10593"/>
        <dbReference type="Rhea" id="RHEA-COMP:10594"/>
        <dbReference type="ChEBI" id="CHEBI:15378"/>
        <dbReference type="ChEBI" id="CHEBI:29950"/>
        <dbReference type="ChEBI" id="CHEBI:50058"/>
        <dbReference type="ChEBI" id="CHEBI:57540"/>
        <dbReference type="ChEBI" id="CHEBI:57945"/>
        <dbReference type="EC" id="1.8.1.8"/>
    </reaction>
</comment>
<keyword evidence="2" id="KW-0677">Repeat</keyword>
<evidence type="ECO:0000256" key="2">
    <source>
        <dbReference type="ARBA" id="ARBA00022737"/>
    </source>
</evidence>
<comment type="catalytic activity">
    <reaction evidence="6">
        <text>[protein]-dithiol + NADP(+) = [protein]-disulfide + NADPH + H(+)</text>
        <dbReference type="Rhea" id="RHEA:18753"/>
        <dbReference type="Rhea" id="RHEA-COMP:10593"/>
        <dbReference type="Rhea" id="RHEA-COMP:10594"/>
        <dbReference type="ChEBI" id="CHEBI:15378"/>
        <dbReference type="ChEBI" id="CHEBI:29950"/>
        <dbReference type="ChEBI" id="CHEBI:50058"/>
        <dbReference type="ChEBI" id="CHEBI:57783"/>
        <dbReference type="ChEBI" id="CHEBI:58349"/>
        <dbReference type="EC" id="1.8.1.8"/>
    </reaction>
</comment>
<dbReference type="EC" id="1.8.1.8" evidence="1"/>
<keyword evidence="10" id="KW-1185">Reference proteome</keyword>
<dbReference type="PANTHER" id="PTHR13871:SF96">
    <property type="entry name" value="THIOREDOXIN DOMAIN-CONTAINING PROTEIN"/>
    <property type="match status" value="1"/>
</dbReference>
<name>A0A8J5H8Q8_ZINOF</name>
<sequence>MEQLEGATFDLRSLLGSEDRDFLIRNNGDQVKISSLHGKVVGLLFSSSGAPMLCEWFIPLLAQVYKELSVWNADFEIVLFPCEMGEEYFTAYFSDMPMPWLAVPFSGADLGEPFGGLSLPSLVVLDANGKVATTKGVDLANRYRGAAYPFTEERVRELEAEEEAMLQNPTLENMLISGPMDFVLSGDGKKVHVSELQGKTVAIYFTMLASVSNDPVAQQLLDMHMKLKEIGEEFEVVVVSTDTDTEWQPFDQGLAGTAWLAVPYQFSTSAKLIINFCDDTLVIIGPDGKLLCRGVSDVVEYHGIDAYPFSPEKLEELAQLDKAKIESQTLESLLVSGELDYVLGKDGLKVPVTELVGMNVLFYFSKKDGAFAELLPVLIKAYRNIKERGNSFEIIFVSEDTDEESFEDRYGQMPWLALPFGDARKKTLTMAFNKPSDSDLVVVGPNGETVATRASGLVCSYGAAAFPFTKQREEVELEEVANGWPERINFYYYGDYELVKVYDDNFYFCDKCLLDGAGWQYWNEDHFRVHPRCALPENEEMNGTYEEDAGGEGEEQVE</sequence>
<organism evidence="9 10">
    <name type="scientific">Zingiber officinale</name>
    <name type="common">Ginger</name>
    <name type="synonym">Amomum zingiber</name>
    <dbReference type="NCBI Taxonomy" id="94328"/>
    <lineage>
        <taxon>Eukaryota</taxon>
        <taxon>Viridiplantae</taxon>
        <taxon>Streptophyta</taxon>
        <taxon>Embryophyta</taxon>
        <taxon>Tracheophyta</taxon>
        <taxon>Spermatophyta</taxon>
        <taxon>Magnoliopsida</taxon>
        <taxon>Liliopsida</taxon>
        <taxon>Zingiberales</taxon>
        <taxon>Zingiberaceae</taxon>
        <taxon>Zingiber</taxon>
    </lineage>
</organism>
<reference evidence="9 10" key="1">
    <citation type="submission" date="2020-08" db="EMBL/GenBank/DDBJ databases">
        <title>Plant Genome Project.</title>
        <authorList>
            <person name="Zhang R.-G."/>
        </authorList>
    </citation>
    <scope>NUCLEOTIDE SEQUENCE [LARGE SCALE GENOMIC DNA]</scope>
    <source>
        <tissue evidence="9">Rhizome</tissue>
    </source>
</reference>
<dbReference type="Pfam" id="PF13905">
    <property type="entry name" value="Thioredoxin_8"/>
    <property type="match status" value="3"/>
</dbReference>
<evidence type="ECO:0000256" key="7">
    <source>
        <dbReference type="SAM" id="MobiDB-lite"/>
    </source>
</evidence>
<dbReference type="GO" id="GO:0047134">
    <property type="term" value="F:protein-disulfide reductase [NAD(P)H] activity"/>
    <property type="evidence" value="ECO:0007669"/>
    <property type="project" value="UniProtKB-EC"/>
</dbReference>
<feature type="domain" description="Thioredoxin-like fold" evidence="8">
    <location>
        <begin position="38"/>
        <end position="131"/>
    </location>
</feature>
<keyword evidence="4" id="KW-0520">NAD</keyword>
<evidence type="ECO:0000256" key="5">
    <source>
        <dbReference type="ARBA" id="ARBA00047388"/>
    </source>
</evidence>
<keyword evidence="3" id="KW-0560">Oxidoreductase</keyword>
<evidence type="ECO:0000313" key="10">
    <source>
        <dbReference type="Proteomes" id="UP000734854"/>
    </source>
</evidence>
<accession>A0A8J5H8Q8</accession>
<dbReference type="PANTHER" id="PTHR13871">
    <property type="entry name" value="THIOREDOXIN"/>
    <property type="match status" value="1"/>
</dbReference>
<evidence type="ECO:0000256" key="6">
    <source>
        <dbReference type="ARBA" id="ARBA00047804"/>
    </source>
</evidence>
<evidence type="ECO:0000256" key="1">
    <source>
        <dbReference type="ARBA" id="ARBA00012612"/>
    </source>
</evidence>
<evidence type="ECO:0000256" key="3">
    <source>
        <dbReference type="ARBA" id="ARBA00023002"/>
    </source>
</evidence>
<proteinExistence type="predicted"/>
<protein>
    <recommendedName>
        <fullName evidence="1">protein-disulfide reductase</fullName>
        <ecNumber evidence="1">1.8.1.8</ecNumber>
    </recommendedName>
</protein>
<gene>
    <name evidence="9" type="ORF">ZIOFF_029938</name>
</gene>
<dbReference type="OrthoDB" id="409136at2759"/>
<evidence type="ECO:0000259" key="8">
    <source>
        <dbReference type="Pfam" id="PF13905"/>
    </source>
</evidence>
<feature type="domain" description="Thioredoxin-like fold" evidence="8">
    <location>
        <begin position="198"/>
        <end position="289"/>
    </location>
</feature>
<evidence type="ECO:0000313" key="9">
    <source>
        <dbReference type="EMBL" id="KAG6511860.1"/>
    </source>
</evidence>
<evidence type="ECO:0000256" key="4">
    <source>
        <dbReference type="ARBA" id="ARBA00023027"/>
    </source>
</evidence>
<dbReference type="Proteomes" id="UP000734854">
    <property type="component" value="Unassembled WGS sequence"/>
</dbReference>
<dbReference type="InterPro" id="IPR052259">
    <property type="entry name" value="Nucleoredoxin-like"/>
</dbReference>
<dbReference type="InterPro" id="IPR012336">
    <property type="entry name" value="Thioredoxin-like_fold"/>
</dbReference>
<feature type="region of interest" description="Disordered" evidence="7">
    <location>
        <begin position="539"/>
        <end position="558"/>
    </location>
</feature>
<dbReference type="EMBL" id="JACMSC010000008">
    <property type="protein sequence ID" value="KAG6511860.1"/>
    <property type="molecule type" value="Genomic_DNA"/>
</dbReference>
<comment type="caution">
    <text evidence="9">The sequence shown here is derived from an EMBL/GenBank/DDBJ whole genome shotgun (WGS) entry which is preliminary data.</text>
</comment>